<feature type="region of interest" description="Disordered" evidence="4">
    <location>
        <begin position="1"/>
        <end position="21"/>
    </location>
</feature>
<dbReference type="OrthoDB" id="7506088at2"/>
<dbReference type="PANTHER" id="PTHR24567">
    <property type="entry name" value="CRP FAMILY TRANSCRIPTIONAL REGULATORY PROTEIN"/>
    <property type="match status" value="1"/>
</dbReference>
<dbReference type="SUPFAM" id="SSF51206">
    <property type="entry name" value="cAMP-binding domain-like"/>
    <property type="match status" value="1"/>
</dbReference>
<evidence type="ECO:0000256" key="4">
    <source>
        <dbReference type="SAM" id="MobiDB-lite"/>
    </source>
</evidence>
<keyword evidence="1" id="KW-0805">Transcription regulation</keyword>
<dbReference type="InterPro" id="IPR036388">
    <property type="entry name" value="WH-like_DNA-bd_sf"/>
</dbReference>
<dbReference type="AlphaFoldDB" id="A0A4P7HJZ8"/>
<evidence type="ECO:0000256" key="2">
    <source>
        <dbReference type="ARBA" id="ARBA00023125"/>
    </source>
</evidence>
<reference evidence="6" key="2">
    <citation type="journal article" date="2020" name="Int. J. Syst. Evol. Microbiol.">
        <title>Paracoccus liaowanqingii sp. nov., isolated from Tibetan antelope (Pantholops hodgsonii).</title>
        <authorList>
            <person name="Li J."/>
            <person name="Lu S."/>
            <person name="Jin D."/>
            <person name="Yang J."/>
            <person name="Lai X.H."/>
            <person name="Huang Y."/>
            <person name="Tian Z."/>
            <person name="Dong K."/>
            <person name="Zhang S."/>
            <person name="Lei W."/>
            <person name="Pu J."/>
            <person name="Zhang G."/>
            <person name="Wu X."/>
            <person name="Huang Y."/>
            <person name="Ren Z."/>
            <person name="Wang S."/>
            <person name="Xu J."/>
        </authorList>
    </citation>
    <scope>NUCLEOTIDE SEQUENCE</scope>
    <source>
        <strain evidence="6">2251</strain>
    </source>
</reference>
<dbReference type="Proteomes" id="UP000297972">
    <property type="component" value="Unassembled WGS sequence"/>
</dbReference>
<dbReference type="InterPro" id="IPR012318">
    <property type="entry name" value="HTH_CRP"/>
</dbReference>
<dbReference type="GO" id="GO:0003700">
    <property type="term" value="F:DNA-binding transcription factor activity"/>
    <property type="evidence" value="ECO:0007669"/>
    <property type="project" value="TreeGrafter"/>
</dbReference>
<organism evidence="6 8">
    <name type="scientific">Paracoccus liaowanqingii</name>
    <dbReference type="NCBI Taxonomy" id="2560053"/>
    <lineage>
        <taxon>Bacteria</taxon>
        <taxon>Pseudomonadati</taxon>
        <taxon>Pseudomonadota</taxon>
        <taxon>Alphaproteobacteria</taxon>
        <taxon>Rhodobacterales</taxon>
        <taxon>Paracoccaceae</taxon>
        <taxon>Paracoccus</taxon>
    </lineage>
</organism>
<dbReference type="InterPro" id="IPR014710">
    <property type="entry name" value="RmlC-like_jellyroll"/>
</dbReference>
<dbReference type="GO" id="GO:0003677">
    <property type="term" value="F:DNA binding"/>
    <property type="evidence" value="ECO:0007669"/>
    <property type="project" value="UniProtKB-KW"/>
</dbReference>
<dbReference type="KEGG" id="plia:E4191_00665"/>
<sequence length="239" mass="26087">MPKRLPRMMGRNSLLSTLSPEDQSLITPSLEDVPLPQGMILEQSGLPVETIVFPLSGTISVTVSSARRMQTIETGIVGSEGMSGTSTLLNAAVPSQNLYVQIPGHALQISAAKLKTLLKQSLGLQQHFLRFAHVLMTQTAHTAFASRYGTLEERLARWLLMCHDRVHADKLSLTHQAISVMLAVRRPGVTVATQVLEGKGLIRATRGEIQITDRDGLEAVAGDYYGSPESEYRAVFKAR</sequence>
<evidence type="ECO:0000256" key="3">
    <source>
        <dbReference type="ARBA" id="ARBA00023163"/>
    </source>
</evidence>
<keyword evidence="3" id="KW-0804">Transcription</keyword>
<evidence type="ECO:0000313" key="6">
    <source>
        <dbReference type="EMBL" id="QBX33391.1"/>
    </source>
</evidence>
<dbReference type="Gene3D" id="2.60.120.10">
    <property type="entry name" value="Jelly Rolls"/>
    <property type="match status" value="1"/>
</dbReference>
<dbReference type="EMBL" id="SRPG01000286">
    <property type="protein sequence ID" value="TGN47722.1"/>
    <property type="molecule type" value="Genomic_DNA"/>
</dbReference>
<evidence type="ECO:0000313" key="8">
    <source>
        <dbReference type="Proteomes" id="UP000296374"/>
    </source>
</evidence>
<accession>A0A4P7HJZ8</accession>
<evidence type="ECO:0000256" key="1">
    <source>
        <dbReference type="ARBA" id="ARBA00023015"/>
    </source>
</evidence>
<evidence type="ECO:0000313" key="9">
    <source>
        <dbReference type="Proteomes" id="UP000297972"/>
    </source>
</evidence>
<evidence type="ECO:0000313" key="7">
    <source>
        <dbReference type="EMBL" id="TGN47722.1"/>
    </source>
</evidence>
<dbReference type="PANTHER" id="PTHR24567:SF74">
    <property type="entry name" value="HTH-TYPE TRANSCRIPTIONAL REGULATOR ARCR"/>
    <property type="match status" value="1"/>
</dbReference>
<dbReference type="Proteomes" id="UP000296374">
    <property type="component" value="Chromosome"/>
</dbReference>
<feature type="domain" description="HTH crp-type" evidence="5">
    <location>
        <begin position="153"/>
        <end position="219"/>
    </location>
</feature>
<keyword evidence="2" id="KW-0238">DNA-binding</keyword>
<dbReference type="EMBL" id="CP038439">
    <property type="protein sequence ID" value="QBX33391.1"/>
    <property type="molecule type" value="Genomic_DNA"/>
</dbReference>
<dbReference type="GO" id="GO:0005829">
    <property type="term" value="C:cytosol"/>
    <property type="evidence" value="ECO:0007669"/>
    <property type="project" value="TreeGrafter"/>
</dbReference>
<proteinExistence type="predicted"/>
<protein>
    <submittedName>
        <fullName evidence="6">Crp/Fnr family transcriptional regulator</fullName>
    </submittedName>
</protein>
<gene>
    <name evidence="6" type="ORF">E4191_00665</name>
    <name evidence="7" type="ORF">E4L95_19155</name>
</gene>
<dbReference type="Pfam" id="PF13545">
    <property type="entry name" value="HTH_Crp_2"/>
    <property type="match status" value="1"/>
</dbReference>
<dbReference type="InterPro" id="IPR036390">
    <property type="entry name" value="WH_DNA-bd_sf"/>
</dbReference>
<evidence type="ECO:0000259" key="5">
    <source>
        <dbReference type="Pfam" id="PF13545"/>
    </source>
</evidence>
<dbReference type="InterPro" id="IPR050397">
    <property type="entry name" value="Env_Response_Regulators"/>
</dbReference>
<dbReference type="Gene3D" id="1.10.10.10">
    <property type="entry name" value="Winged helix-like DNA-binding domain superfamily/Winged helix DNA-binding domain"/>
    <property type="match status" value="1"/>
</dbReference>
<dbReference type="SUPFAM" id="SSF46785">
    <property type="entry name" value="Winged helix' DNA-binding domain"/>
    <property type="match status" value="1"/>
</dbReference>
<name>A0A4P7HJZ8_9RHOB</name>
<keyword evidence="9" id="KW-1185">Reference proteome</keyword>
<reference evidence="8 9" key="1">
    <citation type="submission" date="2019-03" db="EMBL/GenBank/DDBJ databases">
        <authorList>
            <person name="Li J."/>
        </authorList>
    </citation>
    <scope>NUCLEOTIDE SEQUENCE [LARGE SCALE GENOMIC DNA]</scope>
    <source>
        <strain evidence="8">2251</strain>
        <strain evidence="7 9">3058</strain>
    </source>
</reference>
<accession>A0A4Z1BR91</accession>
<dbReference type="InterPro" id="IPR018490">
    <property type="entry name" value="cNMP-bd_dom_sf"/>
</dbReference>